<dbReference type="EMBL" id="JARKIE010000001">
    <property type="protein sequence ID" value="KAJ7710813.1"/>
    <property type="molecule type" value="Genomic_DNA"/>
</dbReference>
<dbReference type="AlphaFoldDB" id="A0AAD7H3V7"/>
<evidence type="ECO:0000259" key="2">
    <source>
        <dbReference type="Pfam" id="PF20209"/>
    </source>
</evidence>
<evidence type="ECO:0000256" key="1">
    <source>
        <dbReference type="SAM" id="MobiDB-lite"/>
    </source>
</evidence>
<evidence type="ECO:0000313" key="3">
    <source>
        <dbReference type="EMBL" id="KAJ7710813.1"/>
    </source>
</evidence>
<organism evidence="3 4">
    <name type="scientific">Mycena rosella</name>
    <name type="common">Pink bonnet</name>
    <name type="synonym">Agaricus rosellus</name>
    <dbReference type="NCBI Taxonomy" id="1033263"/>
    <lineage>
        <taxon>Eukaryota</taxon>
        <taxon>Fungi</taxon>
        <taxon>Dikarya</taxon>
        <taxon>Basidiomycota</taxon>
        <taxon>Agaricomycotina</taxon>
        <taxon>Agaricomycetes</taxon>
        <taxon>Agaricomycetidae</taxon>
        <taxon>Agaricales</taxon>
        <taxon>Marasmiineae</taxon>
        <taxon>Mycenaceae</taxon>
        <taxon>Mycena</taxon>
    </lineage>
</organism>
<dbReference type="InterPro" id="IPR046700">
    <property type="entry name" value="DUF6570"/>
</dbReference>
<name>A0AAD7H3V7_MYCRO</name>
<feature type="region of interest" description="Disordered" evidence="1">
    <location>
        <begin position="134"/>
        <end position="157"/>
    </location>
</feature>
<comment type="caution">
    <text evidence="3">The sequence shown here is derived from an EMBL/GenBank/DDBJ whole genome shotgun (WGS) entry which is preliminary data.</text>
</comment>
<evidence type="ECO:0000313" key="4">
    <source>
        <dbReference type="Proteomes" id="UP001221757"/>
    </source>
</evidence>
<accession>A0AAD7H3V7</accession>
<protein>
    <recommendedName>
        <fullName evidence="2">DUF6570 domain-containing protein</fullName>
    </recommendedName>
</protein>
<dbReference type="Proteomes" id="UP001221757">
    <property type="component" value="Unassembled WGS sequence"/>
</dbReference>
<feature type="non-terminal residue" evidence="3">
    <location>
        <position position="244"/>
    </location>
</feature>
<reference evidence="3" key="1">
    <citation type="submission" date="2023-03" db="EMBL/GenBank/DDBJ databases">
        <title>Massive genome expansion in bonnet fungi (Mycena s.s.) driven by repeated elements and novel gene families across ecological guilds.</title>
        <authorList>
            <consortium name="Lawrence Berkeley National Laboratory"/>
            <person name="Harder C.B."/>
            <person name="Miyauchi S."/>
            <person name="Viragh M."/>
            <person name="Kuo A."/>
            <person name="Thoen E."/>
            <person name="Andreopoulos B."/>
            <person name="Lu D."/>
            <person name="Skrede I."/>
            <person name="Drula E."/>
            <person name="Henrissat B."/>
            <person name="Morin E."/>
            <person name="Kohler A."/>
            <person name="Barry K."/>
            <person name="LaButti K."/>
            <person name="Morin E."/>
            <person name="Salamov A."/>
            <person name="Lipzen A."/>
            <person name="Mereny Z."/>
            <person name="Hegedus B."/>
            <person name="Baldrian P."/>
            <person name="Stursova M."/>
            <person name="Weitz H."/>
            <person name="Taylor A."/>
            <person name="Grigoriev I.V."/>
            <person name="Nagy L.G."/>
            <person name="Martin F."/>
            <person name="Kauserud H."/>
        </authorList>
    </citation>
    <scope>NUCLEOTIDE SEQUENCE</scope>
    <source>
        <strain evidence="3">CBHHK067</strain>
    </source>
</reference>
<dbReference type="Pfam" id="PF20209">
    <property type="entry name" value="DUF6570"/>
    <property type="match status" value="1"/>
</dbReference>
<keyword evidence="4" id="KW-1185">Reference proteome</keyword>
<feature type="domain" description="DUF6570" evidence="2">
    <location>
        <begin position="1"/>
        <end position="113"/>
    </location>
</feature>
<proteinExistence type="predicted"/>
<gene>
    <name evidence="3" type="ORF">B0H17DRAFT_896836</name>
</gene>
<feature type="compositionally biased region" description="Polar residues" evidence="1">
    <location>
        <begin position="134"/>
        <end position="154"/>
    </location>
</feature>
<sequence>MIARCRSKCWIIKLKEENQDLELQNTQRGIHGHIIVYPQQPSKIADILPPSVDEITEPICILFVGSSRPSPEWLREHAKPLAVNASRVRNALVWLKTHNPLYKDIKINEECLQQLKENPVLPFNVELVRNSSASEAATSRYDSTQAPDPSTNPDGSIPFQNLVIADIECHASSNELRAAALRHVKKKGGAYLDIPHDRSPENEFRMDGRLFPLIYPTLFPYGIGGPNDSKRPVPLSFKHHVRHL</sequence>